<dbReference type="InterPro" id="IPR000090">
    <property type="entry name" value="Flg_Motor_Flig"/>
</dbReference>
<dbReference type="EMBL" id="JACHGJ010000002">
    <property type="protein sequence ID" value="MBB6480248.1"/>
    <property type="molecule type" value="Genomic_DNA"/>
</dbReference>
<dbReference type="InterPro" id="IPR032779">
    <property type="entry name" value="FliG_M"/>
</dbReference>
<organism evidence="14 15">
    <name type="scientific">Spirochaeta isovalerica</name>
    <dbReference type="NCBI Taxonomy" id="150"/>
    <lineage>
        <taxon>Bacteria</taxon>
        <taxon>Pseudomonadati</taxon>
        <taxon>Spirochaetota</taxon>
        <taxon>Spirochaetia</taxon>
        <taxon>Spirochaetales</taxon>
        <taxon>Spirochaetaceae</taxon>
        <taxon>Spirochaeta</taxon>
    </lineage>
</organism>
<evidence type="ECO:0000256" key="3">
    <source>
        <dbReference type="ARBA" id="ARBA00010299"/>
    </source>
</evidence>
<evidence type="ECO:0000256" key="2">
    <source>
        <dbReference type="ARBA" id="ARBA00004413"/>
    </source>
</evidence>
<keyword evidence="15" id="KW-1185">Reference proteome</keyword>
<evidence type="ECO:0000259" key="12">
    <source>
        <dbReference type="Pfam" id="PF14841"/>
    </source>
</evidence>
<evidence type="ECO:0000256" key="4">
    <source>
        <dbReference type="ARBA" id="ARBA00021870"/>
    </source>
</evidence>
<dbReference type="PRINTS" id="PR00954">
    <property type="entry name" value="FLGMOTORFLIG"/>
</dbReference>
<evidence type="ECO:0000256" key="6">
    <source>
        <dbReference type="ARBA" id="ARBA00022500"/>
    </source>
</evidence>
<evidence type="ECO:0000259" key="11">
    <source>
        <dbReference type="Pfam" id="PF01706"/>
    </source>
</evidence>
<keyword evidence="6" id="KW-0145">Chemotaxis</keyword>
<evidence type="ECO:0000313" key="15">
    <source>
        <dbReference type="Proteomes" id="UP000587760"/>
    </source>
</evidence>
<sequence length="368" mass="41723">MDKRRRAIDAYRTESVKGEAEKKQATPTGERTGFLKLTKEKPDYSKIARFLLLLGKDEAVKVLRHLSPEEVETISAEISRTGRVDKVEAEGLLKEFGFDREKDAVRVRGGADAASEILTKAFGREEAEKYLRKAVPEIVEGPFSFLNDLNFDQLILLLKDESPQVVALVLRYLDPALSSRVISHLDRRIGAAVIKRIAKGGSISMEVITGMEDSLKEKIRTQGEVDSTEIDGTSALAGILKYMNIEEEQKILGTLAEENEEISRKIKEKLFTIDTVLHMDRNDLQKILIEFKDRDIAMMLRAVDSEVREKIRQSLSTGQQVLIDEENDLLGKVKKSDAEAKVREFLELLRKREEEGAFIILREEDDYL</sequence>
<keyword evidence="8" id="KW-0472">Membrane</keyword>
<evidence type="ECO:0000259" key="13">
    <source>
        <dbReference type="Pfam" id="PF14842"/>
    </source>
</evidence>
<dbReference type="GO" id="GO:0003774">
    <property type="term" value="F:cytoskeletal motor activity"/>
    <property type="evidence" value="ECO:0007669"/>
    <property type="project" value="InterPro"/>
</dbReference>
<dbReference type="Pfam" id="PF14842">
    <property type="entry name" value="FliG_N"/>
    <property type="match status" value="1"/>
</dbReference>
<dbReference type="PANTHER" id="PTHR30534">
    <property type="entry name" value="FLAGELLAR MOTOR SWITCH PROTEIN FLIG"/>
    <property type="match status" value="1"/>
</dbReference>
<protein>
    <recommendedName>
        <fullName evidence="4">Flagellar motor switch protein FliG</fullName>
    </recommendedName>
</protein>
<evidence type="ECO:0000256" key="5">
    <source>
        <dbReference type="ARBA" id="ARBA00022475"/>
    </source>
</evidence>
<evidence type="ECO:0000256" key="7">
    <source>
        <dbReference type="ARBA" id="ARBA00022779"/>
    </source>
</evidence>
<keyword evidence="5" id="KW-1003">Cell membrane</keyword>
<keyword evidence="14" id="KW-0969">Cilium</keyword>
<proteinExistence type="inferred from homology"/>
<evidence type="ECO:0000256" key="8">
    <source>
        <dbReference type="ARBA" id="ARBA00023136"/>
    </source>
</evidence>
<keyword evidence="14" id="KW-0282">Flagellum</keyword>
<feature type="domain" description="Flagellar motor switch protein FliG middle" evidence="12">
    <location>
        <begin position="153"/>
        <end position="223"/>
    </location>
</feature>
<keyword evidence="14" id="KW-0966">Cell projection</keyword>
<keyword evidence="9" id="KW-0975">Bacterial flagellum</keyword>
<dbReference type="Pfam" id="PF14841">
    <property type="entry name" value="FliG_M"/>
    <property type="match status" value="1"/>
</dbReference>
<dbReference type="SUPFAM" id="SSF48029">
    <property type="entry name" value="FliG"/>
    <property type="match status" value="2"/>
</dbReference>
<keyword evidence="7" id="KW-0283">Flagellar rotation</keyword>
<dbReference type="RefSeq" id="WP_184746214.1">
    <property type="nucleotide sequence ID" value="NZ_JACHGJ010000002.1"/>
</dbReference>
<reference evidence="14 15" key="1">
    <citation type="submission" date="2020-08" db="EMBL/GenBank/DDBJ databases">
        <title>Genomic Encyclopedia of Type Strains, Phase IV (KMG-IV): sequencing the most valuable type-strain genomes for metagenomic binning, comparative biology and taxonomic classification.</title>
        <authorList>
            <person name="Goeker M."/>
        </authorList>
    </citation>
    <scope>NUCLEOTIDE SEQUENCE [LARGE SCALE GENOMIC DNA]</scope>
    <source>
        <strain evidence="14 15">DSM 2461</strain>
    </source>
</reference>
<feature type="domain" description="Flagellar motor switch protein FliG N-terminal" evidence="13">
    <location>
        <begin position="45"/>
        <end position="136"/>
    </location>
</feature>
<dbReference type="Proteomes" id="UP000587760">
    <property type="component" value="Unassembled WGS sequence"/>
</dbReference>
<gene>
    <name evidence="14" type="ORF">HNR50_001906</name>
</gene>
<dbReference type="GO" id="GO:0009425">
    <property type="term" value="C:bacterial-type flagellum basal body"/>
    <property type="evidence" value="ECO:0007669"/>
    <property type="project" value="UniProtKB-SubCell"/>
</dbReference>
<dbReference type="GO" id="GO:0071973">
    <property type="term" value="P:bacterial-type flagellum-dependent cell motility"/>
    <property type="evidence" value="ECO:0007669"/>
    <property type="project" value="InterPro"/>
</dbReference>
<name>A0A841RC52_9SPIO</name>
<evidence type="ECO:0000256" key="9">
    <source>
        <dbReference type="ARBA" id="ARBA00023143"/>
    </source>
</evidence>
<feature type="region of interest" description="Disordered" evidence="10">
    <location>
        <begin position="1"/>
        <end position="30"/>
    </location>
</feature>
<comment type="caution">
    <text evidence="14">The sequence shown here is derived from an EMBL/GenBank/DDBJ whole genome shotgun (WGS) entry which is preliminary data.</text>
</comment>
<dbReference type="AlphaFoldDB" id="A0A841RC52"/>
<comment type="similarity">
    <text evidence="3">Belongs to the FliG family.</text>
</comment>
<dbReference type="GO" id="GO:0006935">
    <property type="term" value="P:chemotaxis"/>
    <property type="evidence" value="ECO:0007669"/>
    <property type="project" value="UniProtKB-KW"/>
</dbReference>
<evidence type="ECO:0000313" key="14">
    <source>
        <dbReference type="EMBL" id="MBB6480248.1"/>
    </source>
</evidence>
<evidence type="ECO:0000256" key="1">
    <source>
        <dbReference type="ARBA" id="ARBA00004117"/>
    </source>
</evidence>
<dbReference type="InterPro" id="IPR028263">
    <property type="entry name" value="FliG_N"/>
</dbReference>
<dbReference type="InterPro" id="IPR011002">
    <property type="entry name" value="FliG_a-hlx"/>
</dbReference>
<feature type="compositionally biased region" description="Basic and acidic residues" evidence="10">
    <location>
        <begin position="1"/>
        <end position="24"/>
    </location>
</feature>
<accession>A0A841RC52</accession>
<dbReference type="PANTHER" id="PTHR30534:SF0">
    <property type="entry name" value="FLAGELLAR MOTOR SWITCH PROTEIN FLIG"/>
    <property type="match status" value="1"/>
</dbReference>
<evidence type="ECO:0000256" key="10">
    <source>
        <dbReference type="SAM" id="MobiDB-lite"/>
    </source>
</evidence>
<dbReference type="InterPro" id="IPR023087">
    <property type="entry name" value="Flg_Motor_Flig_C"/>
</dbReference>
<dbReference type="Gene3D" id="1.10.220.30">
    <property type="match status" value="3"/>
</dbReference>
<feature type="domain" description="Flagellar motor switch protein FliG C-terminal" evidence="11">
    <location>
        <begin position="254"/>
        <end position="359"/>
    </location>
</feature>
<comment type="subcellular location">
    <subcellularLocation>
        <location evidence="1">Bacterial flagellum basal body</location>
    </subcellularLocation>
    <subcellularLocation>
        <location evidence="2">Cell membrane</location>
        <topology evidence="2">Peripheral membrane protein</topology>
        <orientation evidence="2">Cytoplasmic side</orientation>
    </subcellularLocation>
</comment>
<dbReference type="Pfam" id="PF01706">
    <property type="entry name" value="FliG_C"/>
    <property type="match status" value="1"/>
</dbReference>
<dbReference type="GO" id="GO:0005886">
    <property type="term" value="C:plasma membrane"/>
    <property type="evidence" value="ECO:0007669"/>
    <property type="project" value="UniProtKB-SubCell"/>
</dbReference>